<dbReference type="Proteomes" id="UP001153714">
    <property type="component" value="Chromosome 15"/>
</dbReference>
<protein>
    <recommendedName>
        <fullName evidence="1">Pre-C2HC domain-containing protein</fullName>
    </recommendedName>
</protein>
<dbReference type="AlphaFoldDB" id="A0A9N9QZ07"/>
<reference evidence="2" key="1">
    <citation type="submission" date="2021-12" db="EMBL/GenBank/DDBJ databases">
        <authorList>
            <person name="King R."/>
        </authorList>
    </citation>
    <scope>NUCLEOTIDE SEQUENCE</scope>
</reference>
<gene>
    <name evidence="2" type="ORF">DIATSA_LOCUS4121</name>
</gene>
<evidence type="ECO:0000259" key="1">
    <source>
        <dbReference type="SMART" id="SM00596"/>
    </source>
</evidence>
<reference evidence="2" key="2">
    <citation type="submission" date="2022-10" db="EMBL/GenBank/DDBJ databases">
        <authorList>
            <consortium name="ENA_rothamsted_submissions"/>
            <consortium name="culmorum"/>
            <person name="King R."/>
        </authorList>
    </citation>
    <scope>NUCLEOTIDE SEQUENCE</scope>
</reference>
<feature type="domain" description="Pre-C2HC" evidence="1">
    <location>
        <begin position="53"/>
        <end position="117"/>
    </location>
</feature>
<dbReference type="OrthoDB" id="8123886at2759"/>
<keyword evidence="3" id="KW-1185">Reference proteome</keyword>
<name>A0A9N9QZ07_9NEOP</name>
<dbReference type="EMBL" id="OU893346">
    <property type="protein sequence ID" value="CAG9786145.1"/>
    <property type="molecule type" value="Genomic_DNA"/>
</dbReference>
<dbReference type="Pfam" id="PF07530">
    <property type="entry name" value="PRE_C2HC"/>
    <property type="match status" value="1"/>
</dbReference>
<evidence type="ECO:0000313" key="3">
    <source>
        <dbReference type="Proteomes" id="UP001153714"/>
    </source>
</evidence>
<evidence type="ECO:0000313" key="2">
    <source>
        <dbReference type="EMBL" id="CAG9786145.1"/>
    </source>
</evidence>
<accession>A0A9N9QZ07</accession>
<dbReference type="InterPro" id="IPR006579">
    <property type="entry name" value="Pre_C2HC_dom"/>
</dbReference>
<proteinExistence type="predicted"/>
<sequence length="117" mass="13297">MGLAIRVEIPISEDYRALTRLLTHHKVGYLTFALPEERKIRPVLRNVPYELATDLIHKDLNEQGFSVETVHKMHSRAGRPFPLALLIIPNVPNARDIFKAKDLRVCGLTGVKVEPLH</sequence>
<dbReference type="SMART" id="SM00596">
    <property type="entry name" value="PRE_C2HC"/>
    <property type="match status" value="1"/>
</dbReference>
<organism evidence="2 3">
    <name type="scientific">Diatraea saccharalis</name>
    <name type="common">sugarcane borer</name>
    <dbReference type="NCBI Taxonomy" id="40085"/>
    <lineage>
        <taxon>Eukaryota</taxon>
        <taxon>Metazoa</taxon>
        <taxon>Ecdysozoa</taxon>
        <taxon>Arthropoda</taxon>
        <taxon>Hexapoda</taxon>
        <taxon>Insecta</taxon>
        <taxon>Pterygota</taxon>
        <taxon>Neoptera</taxon>
        <taxon>Endopterygota</taxon>
        <taxon>Lepidoptera</taxon>
        <taxon>Glossata</taxon>
        <taxon>Ditrysia</taxon>
        <taxon>Pyraloidea</taxon>
        <taxon>Crambidae</taxon>
        <taxon>Crambinae</taxon>
        <taxon>Diatraea</taxon>
    </lineage>
</organism>